<dbReference type="Proteomes" id="UP000683925">
    <property type="component" value="Unassembled WGS sequence"/>
</dbReference>
<feature type="compositionally biased region" description="Low complexity" evidence="2">
    <location>
        <begin position="359"/>
        <end position="374"/>
    </location>
</feature>
<feature type="coiled-coil region" evidence="1">
    <location>
        <begin position="275"/>
        <end position="323"/>
    </location>
</feature>
<dbReference type="PANTHER" id="PTHR18911:SF5">
    <property type="entry name" value="COILED-COIL DOMAIN-CONTAINING PROTEIN 186"/>
    <property type="match status" value="1"/>
</dbReference>
<dbReference type="PANTHER" id="PTHR18911">
    <property type="entry name" value="CTCL TUMOR ANTIGEN HD-CL-01"/>
    <property type="match status" value="1"/>
</dbReference>
<dbReference type="EMBL" id="CAJJDP010000032">
    <property type="protein sequence ID" value="CAD8156439.1"/>
    <property type="molecule type" value="Genomic_DNA"/>
</dbReference>
<keyword evidence="4" id="KW-1185">Reference proteome</keyword>
<comment type="caution">
    <text evidence="3">The sequence shown here is derived from an EMBL/GenBank/DDBJ whole genome shotgun (WGS) entry which is preliminary data.</text>
</comment>
<evidence type="ECO:0000256" key="2">
    <source>
        <dbReference type="SAM" id="MobiDB-lite"/>
    </source>
</evidence>
<dbReference type="OMA" id="YEEHIEN"/>
<feature type="region of interest" description="Disordered" evidence="2">
    <location>
        <begin position="344"/>
        <end position="387"/>
    </location>
</feature>
<dbReference type="AlphaFoldDB" id="A0A8S1TZM3"/>
<feature type="compositionally biased region" description="Polar residues" evidence="2">
    <location>
        <begin position="344"/>
        <end position="358"/>
    </location>
</feature>
<name>A0A8S1TZM3_PAROT</name>
<evidence type="ECO:0000256" key="1">
    <source>
        <dbReference type="SAM" id="Coils"/>
    </source>
</evidence>
<dbReference type="OrthoDB" id="313513at2759"/>
<sequence length="497" mass="57261">MLDYPKIQLKTELTLIGIEYLINNQNLNMNPISGKILTLSIILKNLLAKQEIRKSSIYFFPCYKLRYKKPMKISRESKIIEQQNQSHVSRTSSTNSKINKRYLILSYKTDFEKVHYPLALNYEEHIENSRLMTKIQNLKTELLDHKSQKQNDSEILVSSSFSISKRDIQTFDSLVNQNELLKPKVKKLEETLTQKKGAVEVDQLIRDNEDLQNLLNTSKLLYEEKIQKLEQQIDLKSTEIVMQINQINVFKKELSSLIGQVETDNQIKKHIKLMNEDEESKLVKAQKTIQKYEKELESLNQQIDSLKKQDAVKKRRINQLETELSQSMKRYSYKGVTDRLYSPYSNYSNASRKSNHSVPNRANSNNSPGNASPNVRQTSPNLSKNSRSSVQYSVSIDSILVFTSETSILQHFSNEQIAILEETLSSQNTTIDQAQSQQDISNNLKEAISWQKQYVQIGFSSRIKQLTAKGSLIIVDQIKGKLICQSLQVAYQVGKPI</sequence>
<keyword evidence="1" id="KW-0175">Coiled coil</keyword>
<dbReference type="InterPro" id="IPR038830">
    <property type="entry name" value="CCDC186"/>
</dbReference>
<proteinExistence type="predicted"/>
<reference evidence="3" key="1">
    <citation type="submission" date="2021-01" db="EMBL/GenBank/DDBJ databases">
        <authorList>
            <consortium name="Genoscope - CEA"/>
            <person name="William W."/>
        </authorList>
    </citation>
    <scope>NUCLEOTIDE SEQUENCE</scope>
</reference>
<gene>
    <name evidence="3" type="ORF">POCTA_138.1.T0320112</name>
</gene>
<evidence type="ECO:0000313" key="4">
    <source>
        <dbReference type="Proteomes" id="UP000683925"/>
    </source>
</evidence>
<protein>
    <submittedName>
        <fullName evidence="3">Uncharacterized protein</fullName>
    </submittedName>
</protein>
<feature type="compositionally biased region" description="Polar residues" evidence="2">
    <location>
        <begin position="375"/>
        <end position="387"/>
    </location>
</feature>
<evidence type="ECO:0000313" key="3">
    <source>
        <dbReference type="EMBL" id="CAD8156439.1"/>
    </source>
</evidence>
<accession>A0A8S1TZM3</accession>
<organism evidence="3 4">
    <name type="scientific">Paramecium octaurelia</name>
    <dbReference type="NCBI Taxonomy" id="43137"/>
    <lineage>
        <taxon>Eukaryota</taxon>
        <taxon>Sar</taxon>
        <taxon>Alveolata</taxon>
        <taxon>Ciliophora</taxon>
        <taxon>Intramacronucleata</taxon>
        <taxon>Oligohymenophorea</taxon>
        <taxon>Peniculida</taxon>
        <taxon>Parameciidae</taxon>
        <taxon>Paramecium</taxon>
    </lineage>
</organism>